<dbReference type="eggNOG" id="ENOG502TIAI">
    <property type="taxonomic scope" value="Eukaryota"/>
</dbReference>
<dbReference type="WormBase" id="F10D7.10">
    <property type="protein sequence ID" value="CE51963"/>
    <property type="gene ID" value="WBGene00271701"/>
</dbReference>
<dbReference type="Bgee" id="WBGene00271701">
    <property type="expression patterns" value="Expressed in larva and 1 other cell type or tissue"/>
</dbReference>
<dbReference type="OrthoDB" id="5822446at2759"/>
<keyword evidence="1" id="KW-0675">Receptor</keyword>
<dbReference type="PaxDb" id="6239-F10D7.4"/>
<dbReference type="FunCoup" id="A0A1X7RBS1">
    <property type="interactions" value="230"/>
</dbReference>
<evidence type="ECO:0000313" key="3">
    <source>
        <dbReference type="WormBase" id="F10D7.10"/>
    </source>
</evidence>
<evidence type="ECO:0000313" key="2">
    <source>
        <dbReference type="Proteomes" id="UP000001940"/>
    </source>
</evidence>
<dbReference type="InParanoid" id="A0A1X7RBS1"/>
<dbReference type="Proteomes" id="UP000001940">
    <property type="component" value="Chromosome X"/>
</dbReference>
<reference evidence="1 2" key="1">
    <citation type="journal article" date="1998" name="Science">
        <title>Genome sequence of the nematode C. elegans: a platform for investigating biology.</title>
        <authorList>
            <consortium name="The C. elegans sequencing consortium"/>
            <person name="Sulson J.E."/>
            <person name="Waterston R."/>
        </authorList>
    </citation>
    <scope>NUCLEOTIDE SEQUENCE [LARGE SCALE GENOMIC DNA]</scope>
    <source>
        <strain evidence="1 2">Bristol N2</strain>
    </source>
</reference>
<gene>
    <name evidence="1" type="ORF">CELE_F10D7.10</name>
    <name evidence="1 3" type="ORF">F10D7.10</name>
</gene>
<sequence length="189" mass="21966">MQNRHDLHLLYHGNDQQVVQLNYSKTGLERIFASELTHDIHFCRAIRKAEIVTFEVTIYGKNKREGDFKLIIEPVKSKPTDKKSQTSLHSSFIIEPPCVWAGNKQKGIFRFIVKLENEALLMKMDEDENWFPVLYFSKTLDYYNMRMSLCKTVRSVLIGSQMNKKPSSKTEDIGLKLECLCNSKNSSRN</sequence>
<accession>A0A1X7RBS1</accession>
<protein>
    <submittedName>
        <fullName evidence="1">CB1 cannabinoid receptor-interacting protein 1</fullName>
    </submittedName>
</protein>
<name>A0A1X7RBS1_CAEEL</name>
<dbReference type="AlphaFoldDB" id="A0A1X7RBS1"/>
<organism evidence="1 2">
    <name type="scientific">Caenorhabditis elegans</name>
    <dbReference type="NCBI Taxonomy" id="6239"/>
    <lineage>
        <taxon>Eukaryota</taxon>
        <taxon>Metazoa</taxon>
        <taxon>Ecdysozoa</taxon>
        <taxon>Nematoda</taxon>
        <taxon>Chromadorea</taxon>
        <taxon>Rhabditida</taxon>
        <taxon>Rhabditina</taxon>
        <taxon>Rhabditomorpha</taxon>
        <taxon>Rhabditoidea</taxon>
        <taxon>Rhabditidae</taxon>
        <taxon>Peloderinae</taxon>
        <taxon>Caenorhabditis</taxon>
    </lineage>
</organism>
<keyword evidence="2" id="KW-1185">Reference proteome</keyword>
<dbReference type="AGR" id="WB:WBGene00271701"/>
<proteinExistence type="predicted"/>
<dbReference type="EMBL" id="BX284606">
    <property type="protein sequence ID" value="SMQ44704.1"/>
    <property type="molecule type" value="Genomic_DNA"/>
</dbReference>
<evidence type="ECO:0000313" key="1">
    <source>
        <dbReference type="EMBL" id="SMQ44704.1"/>
    </source>
</evidence>